<sequence length="58" mass="6762">MGYFEQIGDANRAFRRKRSALHPVRRRLGDLISTTLTTAVGILLWIVLLSPLWLLWLR</sequence>
<keyword evidence="1" id="KW-0472">Membrane</keyword>
<evidence type="ECO:0000313" key="2">
    <source>
        <dbReference type="EMBL" id="MBW3097522.1"/>
    </source>
</evidence>
<gene>
    <name evidence="2" type="ORF">KY465_09545</name>
</gene>
<keyword evidence="1" id="KW-1133">Transmembrane helix</keyword>
<organism evidence="2 3">
    <name type="scientific">Pseudohoeflea coraliihabitans</name>
    <dbReference type="NCBI Taxonomy" id="2860393"/>
    <lineage>
        <taxon>Bacteria</taxon>
        <taxon>Pseudomonadati</taxon>
        <taxon>Pseudomonadota</taxon>
        <taxon>Alphaproteobacteria</taxon>
        <taxon>Hyphomicrobiales</taxon>
        <taxon>Rhizobiaceae</taxon>
        <taxon>Pseudohoeflea</taxon>
    </lineage>
</organism>
<comment type="caution">
    <text evidence="2">The sequence shown here is derived from an EMBL/GenBank/DDBJ whole genome shotgun (WGS) entry which is preliminary data.</text>
</comment>
<keyword evidence="3" id="KW-1185">Reference proteome</keyword>
<name>A0ABS6WNI8_9HYPH</name>
<reference evidence="2" key="1">
    <citation type="submission" date="2021-07" db="EMBL/GenBank/DDBJ databases">
        <title>Pseudohoeflea marina sp. nov. a polyhydroxyalcanoate-producing bacterium.</title>
        <authorList>
            <person name="Zheng W."/>
            <person name="Yu S."/>
            <person name="Huang Y."/>
        </authorList>
    </citation>
    <scope>NUCLEOTIDE SEQUENCE</scope>
    <source>
        <strain evidence="2">DP4N28-3</strain>
    </source>
</reference>
<accession>A0ABS6WNI8</accession>
<feature type="transmembrane region" description="Helical" evidence="1">
    <location>
        <begin position="31"/>
        <end position="56"/>
    </location>
</feature>
<protein>
    <recommendedName>
        <fullName evidence="4">Sugar transferase</fullName>
    </recommendedName>
</protein>
<dbReference type="EMBL" id="JAHWQX010000002">
    <property type="protein sequence ID" value="MBW3097522.1"/>
    <property type="molecule type" value="Genomic_DNA"/>
</dbReference>
<keyword evidence="1" id="KW-0812">Transmembrane</keyword>
<evidence type="ECO:0000256" key="1">
    <source>
        <dbReference type="SAM" id="Phobius"/>
    </source>
</evidence>
<proteinExistence type="predicted"/>
<evidence type="ECO:0008006" key="4">
    <source>
        <dbReference type="Google" id="ProtNLM"/>
    </source>
</evidence>
<dbReference type="RefSeq" id="WP_219201424.1">
    <property type="nucleotide sequence ID" value="NZ_JAHWQX010000002.1"/>
</dbReference>
<evidence type="ECO:0000313" key="3">
    <source>
        <dbReference type="Proteomes" id="UP001430804"/>
    </source>
</evidence>
<dbReference type="Proteomes" id="UP001430804">
    <property type="component" value="Unassembled WGS sequence"/>
</dbReference>